<organism evidence="1 2">
    <name type="scientific">Floridaenema evergladense BLCC-F167</name>
    <dbReference type="NCBI Taxonomy" id="3153639"/>
    <lineage>
        <taxon>Bacteria</taxon>
        <taxon>Bacillati</taxon>
        <taxon>Cyanobacteriota</taxon>
        <taxon>Cyanophyceae</taxon>
        <taxon>Oscillatoriophycideae</taxon>
        <taxon>Aerosakkonematales</taxon>
        <taxon>Aerosakkonemataceae</taxon>
        <taxon>Floridanema</taxon>
        <taxon>Floridanema evergladense</taxon>
    </lineage>
</organism>
<comment type="caution">
    <text evidence="1">The sequence shown here is derived from an EMBL/GenBank/DDBJ whole genome shotgun (WGS) entry which is preliminary data.</text>
</comment>
<dbReference type="EMBL" id="JBHFNT010000150">
    <property type="protein sequence ID" value="MFB2836434.1"/>
    <property type="molecule type" value="Genomic_DNA"/>
</dbReference>
<evidence type="ECO:0000313" key="1">
    <source>
        <dbReference type="EMBL" id="MFB2836434.1"/>
    </source>
</evidence>
<protein>
    <submittedName>
        <fullName evidence="1">Uncharacterized protein</fullName>
    </submittedName>
</protein>
<name>A0ABV4WMX3_9CYAN</name>
<evidence type="ECO:0000313" key="2">
    <source>
        <dbReference type="Proteomes" id="UP001576780"/>
    </source>
</evidence>
<reference evidence="1 2" key="1">
    <citation type="submission" date="2024-09" db="EMBL/GenBank/DDBJ databases">
        <title>Floridaenema gen nov. (Aerosakkonemataceae, Aerosakkonematales ord. nov., Cyanobacteria) from benthic tropical and subtropical fresh waters, with the description of four new species.</title>
        <authorList>
            <person name="Moretto J.A."/>
            <person name="Berthold D.E."/>
            <person name="Lefler F.W."/>
            <person name="Huang I.-S."/>
            <person name="Laughinghouse H. IV."/>
        </authorList>
    </citation>
    <scope>NUCLEOTIDE SEQUENCE [LARGE SCALE GENOMIC DNA]</scope>
    <source>
        <strain evidence="1 2">BLCC-F167</strain>
    </source>
</reference>
<keyword evidence="2" id="KW-1185">Reference proteome</keyword>
<proteinExistence type="predicted"/>
<gene>
    <name evidence="1" type="ORF">ACE1CA_18030</name>
</gene>
<dbReference type="RefSeq" id="WP_413278818.1">
    <property type="nucleotide sequence ID" value="NZ_JBHFNT010000150.1"/>
</dbReference>
<accession>A0ABV4WMX3</accession>
<dbReference type="Proteomes" id="UP001576780">
    <property type="component" value="Unassembled WGS sequence"/>
</dbReference>
<sequence>MTSNTTSLPLVLEGTWEEILTFSAQLAGRRVRVIVLEPEESLENQSTASSLLKYAGTWEGDDLQECLEMVYDTRGQIGA</sequence>